<feature type="compositionally biased region" description="Basic and acidic residues" evidence="1">
    <location>
        <begin position="51"/>
        <end position="63"/>
    </location>
</feature>
<feature type="compositionally biased region" description="Polar residues" evidence="1">
    <location>
        <begin position="8"/>
        <end position="26"/>
    </location>
</feature>
<dbReference type="RefSeq" id="XP_020073005.1">
    <property type="nucleotide sequence ID" value="XM_020216111.1"/>
</dbReference>
<feature type="region of interest" description="Disordered" evidence="1">
    <location>
        <begin position="1"/>
        <end position="82"/>
    </location>
</feature>
<reference evidence="4" key="2">
    <citation type="journal article" date="2015" name="J. Biotechnol.">
        <title>The structure of the Cyberlindnera jadinii genome and its relation to Candida utilis analyzed by the occurrence of single nucleotide polymorphisms.</title>
        <authorList>
            <person name="Rupp O."/>
            <person name="Brinkrolf K."/>
            <person name="Buerth C."/>
            <person name="Kunigo M."/>
            <person name="Schneider J."/>
            <person name="Jaenicke S."/>
            <person name="Goesmann A."/>
            <person name="Puehler A."/>
            <person name="Jaeger K.-E."/>
            <person name="Ernst J.F."/>
        </authorList>
    </citation>
    <scope>NUCLEOTIDE SEQUENCE [LARGE SCALE GENOMIC DNA]</scope>
    <source>
        <strain evidence="4">ATCC 18201 / CBS 1600 / BCRC 20928 / JCM 3617 / NBRC 0987 / NRRL Y-1542</strain>
    </source>
</reference>
<reference evidence="2" key="1">
    <citation type="submission" date="2014-12" db="EMBL/GenBank/DDBJ databases">
        <authorList>
            <person name="Jaenicke S."/>
        </authorList>
    </citation>
    <scope>NUCLEOTIDE SEQUENCE [LARGE SCALE GENOMIC DNA]</scope>
    <source>
        <strain evidence="2">CBS1600</strain>
    </source>
</reference>
<evidence type="ECO:0000313" key="3">
    <source>
        <dbReference type="EMBL" id="ODV75966.1"/>
    </source>
</evidence>
<dbReference type="Proteomes" id="UP000038830">
    <property type="component" value="Unassembled WGS sequence"/>
</dbReference>
<dbReference type="EMBL" id="KV453925">
    <property type="protein sequence ID" value="ODV75966.1"/>
    <property type="molecule type" value="Genomic_DNA"/>
</dbReference>
<gene>
    <name evidence="2" type="ORF">BN1211_0584</name>
    <name evidence="3" type="ORF">CYBJADRAFT_170429</name>
</gene>
<name>A0A0H5BZ48_CYBJN</name>
<evidence type="ECO:0000256" key="1">
    <source>
        <dbReference type="SAM" id="MobiDB-lite"/>
    </source>
</evidence>
<proteinExistence type="predicted"/>
<dbReference type="AlphaFoldDB" id="A0A0H5BZ48"/>
<dbReference type="EMBL" id="CDQK01000001">
    <property type="protein sequence ID" value="CEP20666.1"/>
    <property type="molecule type" value="Genomic_DNA"/>
</dbReference>
<evidence type="ECO:0000313" key="5">
    <source>
        <dbReference type="Proteomes" id="UP000094389"/>
    </source>
</evidence>
<dbReference type="OrthoDB" id="10595003at2759"/>
<sequence>MDSEDTHCLNTPHTITQTVPMDSIPSSPVRKHATKPHLIVSSPPQSTMEKLQSKAQERYKGLREPMSSPLKDRSKHRMISHGQKYTLRGEEYIPFTKRERDERRSQRLLDRRGGLDTMGKFVDTQEKKRYNERLRREADAHVVQDWQVDSVVEEEKLTPYELELEMMIMNEERALEAMINDLDI</sequence>
<reference evidence="3 5" key="3">
    <citation type="journal article" date="2016" name="Proc. Natl. Acad. Sci. U.S.A.">
        <title>Comparative genomics of biotechnologically important yeasts.</title>
        <authorList>
            <person name="Riley R."/>
            <person name="Haridas S."/>
            <person name="Wolfe K.H."/>
            <person name="Lopes M.R."/>
            <person name="Hittinger C.T."/>
            <person name="Goeker M."/>
            <person name="Salamov A.A."/>
            <person name="Wisecaver J.H."/>
            <person name="Long T.M."/>
            <person name="Calvey C.H."/>
            <person name="Aerts A.L."/>
            <person name="Barry K.W."/>
            <person name="Choi C."/>
            <person name="Clum A."/>
            <person name="Coughlan A.Y."/>
            <person name="Deshpande S."/>
            <person name="Douglass A.P."/>
            <person name="Hanson S.J."/>
            <person name="Klenk H.-P."/>
            <person name="LaButti K.M."/>
            <person name="Lapidus A."/>
            <person name="Lindquist E.A."/>
            <person name="Lipzen A.M."/>
            <person name="Meier-Kolthoff J.P."/>
            <person name="Ohm R.A."/>
            <person name="Otillar R.P."/>
            <person name="Pangilinan J.L."/>
            <person name="Peng Y."/>
            <person name="Rokas A."/>
            <person name="Rosa C.A."/>
            <person name="Scheuner C."/>
            <person name="Sibirny A.A."/>
            <person name="Slot J.C."/>
            <person name="Stielow J.B."/>
            <person name="Sun H."/>
            <person name="Kurtzman C.P."/>
            <person name="Blackwell M."/>
            <person name="Grigoriev I.V."/>
            <person name="Jeffries T.W."/>
        </authorList>
    </citation>
    <scope>NUCLEOTIDE SEQUENCE [LARGE SCALE GENOMIC DNA]</scope>
    <source>
        <strain evidence="5">ATCC 18201 / CBS 1600 / BCRC 20928 / JCM 3617 / NBRC 0987 / NRRL Y-1542</strain>
        <strain evidence="3">NRRL Y-1542</strain>
    </source>
</reference>
<dbReference type="GeneID" id="30990507"/>
<dbReference type="Proteomes" id="UP000094389">
    <property type="component" value="Unassembled WGS sequence"/>
</dbReference>
<evidence type="ECO:0000313" key="2">
    <source>
        <dbReference type="EMBL" id="CEP20666.1"/>
    </source>
</evidence>
<accession>A0A0H5BZ48</accession>
<accession>A0A1E4S8X1</accession>
<protein>
    <submittedName>
        <fullName evidence="2">Uncharacterized protein</fullName>
    </submittedName>
</protein>
<dbReference type="OMA" id="ELEMMIM"/>
<organism evidence="2 4">
    <name type="scientific">Cyberlindnera jadinii (strain ATCC 18201 / CBS 1600 / BCRC 20928 / JCM 3617 / NBRC 0987 / NRRL Y-1542)</name>
    <name type="common">Torula yeast</name>
    <name type="synonym">Candida utilis</name>
    <dbReference type="NCBI Taxonomy" id="983966"/>
    <lineage>
        <taxon>Eukaryota</taxon>
        <taxon>Fungi</taxon>
        <taxon>Dikarya</taxon>
        <taxon>Ascomycota</taxon>
        <taxon>Saccharomycotina</taxon>
        <taxon>Saccharomycetes</taxon>
        <taxon>Phaffomycetales</taxon>
        <taxon>Phaffomycetaceae</taxon>
        <taxon>Cyberlindnera</taxon>
    </lineage>
</organism>
<keyword evidence="5" id="KW-1185">Reference proteome</keyword>
<evidence type="ECO:0000313" key="4">
    <source>
        <dbReference type="Proteomes" id="UP000038830"/>
    </source>
</evidence>